<proteinExistence type="predicted"/>
<keyword evidence="1" id="KW-1133">Transmembrane helix</keyword>
<protein>
    <submittedName>
        <fullName evidence="3">Uncharacterized protein</fullName>
    </submittedName>
</protein>
<dbReference type="AlphaFoldDB" id="A0A2W4IYA1"/>
<evidence type="ECO:0000313" key="2">
    <source>
        <dbReference type="EMBL" id="MFO7193656.1"/>
    </source>
</evidence>
<organism evidence="3">
    <name type="scientific">Thermocrispum agreste</name>
    <dbReference type="NCBI Taxonomy" id="37925"/>
    <lineage>
        <taxon>Bacteria</taxon>
        <taxon>Bacillati</taxon>
        <taxon>Actinomycetota</taxon>
        <taxon>Actinomycetes</taxon>
        <taxon>Pseudonocardiales</taxon>
        <taxon>Pseudonocardiaceae</taxon>
        <taxon>Thermocrispum</taxon>
    </lineage>
</organism>
<dbReference type="STRING" id="1111738.GCA_000427905_01940"/>
<name>A0A2W4IYA1_9PSEU</name>
<dbReference type="Proteomes" id="UP000249324">
    <property type="component" value="Unassembled WGS sequence"/>
</dbReference>
<dbReference type="EMBL" id="QGUI02000250">
    <property type="protein sequence ID" value="MFO7193656.1"/>
    <property type="molecule type" value="Genomic_DNA"/>
</dbReference>
<gene>
    <name evidence="2" type="ORF">DIU77_015550</name>
    <name evidence="3" type="ORF">DIU77_16705</name>
</gene>
<accession>A0A2W4IYA1</accession>
<sequence>MLTSRYPPAALVSAIVAIAGLLAVGIGGFLPWVRSGLVVRSSFEIAGIAERLGSRAYPILDVMFACWVAIPLVCVICVGLFTLGLLRSAAASAIIVSLLAGTVALATYVLGSGGSGAVAVVGTGPLTTCIGAAVALAGSVGALLGRRGGRPSGIA</sequence>
<reference evidence="2 4" key="3">
    <citation type="journal article" date="2021" name="BMC Genomics">
        <title>Genome-resolved metagenome and metatranscriptome analyses of thermophilic composting reveal key bacterial players and their metabolic interactions.</title>
        <authorList>
            <person name="Braga L.P.P."/>
            <person name="Pereira R.V."/>
            <person name="Martins L.F."/>
            <person name="Moura L.M.S."/>
            <person name="Sanchez F.B."/>
            <person name="Patane J.S.L."/>
            <person name="da Silva A.M."/>
            <person name="Setubal J.C."/>
        </authorList>
    </citation>
    <scope>NUCLEOTIDE SEQUENCE [LARGE SCALE GENOMIC DNA]</scope>
    <source>
        <strain evidence="2">ZC4RG45</strain>
    </source>
</reference>
<evidence type="ECO:0000313" key="3">
    <source>
        <dbReference type="EMBL" id="PZM91564.1"/>
    </source>
</evidence>
<feature type="transmembrane region" description="Helical" evidence="1">
    <location>
        <begin position="117"/>
        <end position="144"/>
    </location>
</feature>
<reference evidence="2" key="2">
    <citation type="submission" date="2018-05" db="EMBL/GenBank/DDBJ databases">
        <authorList>
            <person name="Moura L."/>
            <person name="Setubal J.C."/>
        </authorList>
    </citation>
    <scope>NUCLEOTIDE SEQUENCE</scope>
    <source>
        <strain evidence="2">ZC4RG45</strain>
    </source>
</reference>
<keyword evidence="1" id="KW-0812">Transmembrane</keyword>
<comment type="caution">
    <text evidence="3">The sequence shown here is derived from an EMBL/GenBank/DDBJ whole genome shotgun (WGS) entry which is preliminary data.</text>
</comment>
<reference evidence="2" key="4">
    <citation type="submission" date="2023-08" db="EMBL/GenBank/DDBJ databases">
        <authorList>
            <person name="Guima S.E.S."/>
            <person name="Martins L.F."/>
            <person name="Silva A.M."/>
            <person name="Setubal J.C."/>
        </authorList>
    </citation>
    <scope>NUCLEOTIDE SEQUENCE</scope>
    <source>
        <strain evidence="2">ZC4RG45</strain>
    </source>
</reference>
<keyword evidence="1" id="KW-0472">Membrane</keyword>
<dbReference type="EMBL" id="QGUI01000760">
    <property type="protein sequence ID" value="PZM91564.1"/>
    <property type="molecule type" value="Genomic_DNA"/>
</dbReference>
<evidence type="ECO:0000313" key="4">
    <source>
        <dbReference type="Proteomes" id="UP000249324"/>
    </source>
</evidence>
<feature type="transmembrane region" description="Helical" evidence="1">
    <location>
        <begin position="12"/>
        <end position="33"/>
    </location>
</feature>
<reference evidence="3" key="1">
    <citation type="submission" date="2018-05" db="EMBL/GenBank/DDBJ databases">
        <authorList>
            <person name="Lanie J.A."/>
            <person name="Ng W.-L."/>
            <person name="Kazmierczak K.M."/>
            <person name="Andrzejewski T.M."/>
            <person name="Davidsen T.M."/>
            <person name="Wayne K.J."/>
            <person name="Tettelin H."/>
            <person name="Glass J.I."/>
            <person name="Rusch D."/>
            <person name="Podicherti R."/>
            <person name="Tsui H.-C.T."/>
            <person name="Winkler M.E."/>
        </authorList>
    </citation>
    <scope>NUCLEOTIDE SEQUENCE</scope>
    <source>
        <strain evidence="3">ZC4RG45</strain>
    </source>
</reference>
<feature type="transmembrane region" description="Helical" evidence="1">
    <location>
        <begin position="62"/>
        <end position="86"/>
    </location>
</feature>
<feature type="transmembrane region" description="Helical" evidence="1">
    <location>
        <begin position="93"/>
        <end position="111"/>
    </location>
</feature>
<evidence type="ECO:0000256" key="1">
    <source>
        <dbReference type="SAM" id="Phobius"/>
    </source>
</evidence>